<dbReference type="AlphaFoldDB" id="A0A9P8TCA0"/>
<feature type="region of interest" description="Disordered" evidence="1">
    <location>
        <begin position="269"/>
        <end position="328"/>
    </location>
</feature>
<dbReference type="Gene3D" id="6.10.250.3180">
    <property type="match status" value="1"/>
</dbReference>
<dbReference type="OrthoDB" id="21513at2759"/>
<dbReference type="InterPro" id="IPR010684">
    <property type="entry name" value="RNA_pol_II_trans_fac_SIII_A"/>
</dbReference>
<reference evidence="2" key="1">
    <citation type="journal article" date="2021" name="Open Biol.">
        <title>Shared evolutionary footprints suggest mitochondrial oxidative damage underlies multiple complex I losses in fungi.</title>
        <authorList>
            <person name="Schikora-Tamarit M.A."/>
            <person name="Marcet-Houben M."/>
            <person name="Nosek J."/>
            <person name="Gabaldon T."/>
        </authorList>
    </citation>
    <scope>NUCLEOTIDE SEQUENCE</scope>
    <source>
        <strain evidence="2">CBS6341</strain>
    </source>
</reference>
<dbReference type="GO" id="GO:0070449">
    <property type="term" value="C:elongin complex"/>
    <property type="evidence" value="ECO:0007669"/>
    <property type="project" value="InterPro"/>
</dbReference>
<reference evidence="2" key="2">
    <citation type="submission" date="2021-01" db="EMBL/GenBank/DDBJ databases">
        <authorList>
            <person name="Schikora-Tamarit M.A."/>
        </authorList>
    </citation>
    <scope>NUCLEOTIDE SEQUENCE</scope>
    <source>
        <strain evidence="2">CBS6341</strain>
    </source>
</reference>
<dbReference type="Proteomes" id="UP000769528">
    <property type="component" value="Unassembled WGS sequence"/>
</dbReference>
<accession>A0A9P8TCA0</accession>
<comment type="caution">
    <text evidence="2">The sequence shown here is derived from an EMBL/GenBank/DDBJ whole genome shotgun (WGS) entry which is preliminary data.</text>
</comment>
<dbReference type="PANTHER" id="PTHR15141:SF76">
    <property type="entry name" value="TRANSCRIPTION ELONGATION FACTOR B POLYPEPTIDE 3"/>
    <property type="match status" value="1"/>
</dbReference>
<proteinExistence type="predicted"/>
<sequence>MALGVLPLTTLCENVLLQNHLLIKDLGEIRYDLINRVLVKFNYIQLLKLEELNPQLMLEDEDIWLKLLKKDFPQNIHERFTTDSSKARLFFQFQLKELNYDYSQINIENYLTKFQTSHNNKFKLPSKLLYLKYKQDLNKKEKESIQKLRQHMKSIAQSKDKHQVIHIDEVIPTYKYEKTSILPMRQINPPSNRSKLFLKAKDEAVRHSKFFQNPVQISRVVKPTPQPIKPLTTSPVKPIRQENLIKPTNLPGKKKVKERINVSIFHNRRKKPSNLLAPTSKSLMTPIERKPQINNDTKNNDTKNNEIMNNNNENNNENYNDDNDKQNNVIVKNNLPQPKRIKLSEYLKKSNSSSN</sequence>
<keyword evidence="3" id="KW-1185">Reference proteome</keyword>
<evidence type="ECO:0000313" key="2">
    <source>
        <dbReference type="EMBL" id="KAH3673011.1"/>
    </source>
</evidence>
<evidence type="ECO:0000256" key="1">
    <source>
        <dbReference type="SAM" id="MobiDB-lite"/>
    </source>
</evidence>
<dbReference type="GO" id="GO:0006368">
    <property type="term" value="P:transcription elongation by RNA polymerase II"/>
    <property type="evidence" value="ECO:0007669"/>
    <property type="project" value="InterPro"/>
</dbReference>
<organism evidence="2 3">
    <name type="scientific">Wickerhamomyces mucosus</name>
    <dbReference type="NCBI Taxonomy" id="1378264"/>
    <lineage>
        <taxon>Eukaryota</taxon>
        <taxon>Fungi</taxon>
        <taxon>Dikarya</taxon>
        <taxon>Ascomycota</taxon>
        <taxon>Saccharomycotina</taxon>
        <taxon>Saccharomycetes</taxon>
        <taxon>Phaffomycetales</taxon>
        <taxon>Wickerhamomycetaceae</taxon>
        <taxon>Wickerhamomyces</taxon>
    </lineage>
</organism>
<evidence type="ECO:0000313" key="3">
    <source>
        <dbReference type="Proteomes" id="UP000769528"/>
    </source>
</evidence>
<dbReference type="InterPro" id="IPR051870">
    <property type="entry name" value="Elongin-A_domain"/>
</dbReference>
<feature type="compositionally biased region" description="Low complexity" evidence="1">
    <location>
        <begin position="305"/>
        <end position="318"/>
    </location>
</feature>
<name>A0A9P8TCA0_9ASCO</name>
<evidence type="ECO:0008006" key="4">
    <source>
        <dbReference type="Google" id="ProtNLM"/>
    </source>
</evidence>
<dbReference type="PANTHER" id="PTHR15141">
    <property type="entry name" value="TRANSCRIPTION ELONGATION FACTOR B POLYPEPTIDE 3"/>
    <property type="match status" value="1"/>
</dbReference>
<gene>
    <name evidence="2" type="ORF">WICMUC_003964</name>
</gene>
<protein>
    <recommendedName>
        <fullName evidence="4">Elongin-A</fullName>
    </recommendedName>
</protein>
<dbReference type="Pfam" id="PF06881">
    <property type="entry name" value="Elongin_A"/>
    <property type="match status" value="1"/>
</dbReference>
<dbReference type="EMBL" id="JAEUBF010001066">
    <property type="protein sequence ID" value="KAH3673011.1"/>
    <property type="molecule type" value="Genomic_DNA"/>
</dbReference>